<keyword evidence="2 11" id="KW-0723">Serine/threonine-protein kinase</keyword>
<dbReference type="GO" id="GO:0000287">
    <property type="term" value="F:magnesium ion binding"/>
    <property type="evidence" value="ECO:0007669"/>
    <property type="project" value="UniProtKB-UniRule"/>
</dbReference>
<dbReference type="AlphaFoldDB" id="A0AAV2VQC4"/>
<organism evidence="13 14">
    <name type="scientific">Vibrio nigripulchritudo SOn1</name>
    <dbReference type="NCBI Taxonomy" id="1238450"/>
    <lineage>
        <taxon>Bacteria</taxon>
        <taxon>Pseudomonadati</taxon>
        <taxon>Pseudomonadota</taxon>
        <taxon>Gammaproteobacteria</taxon>
        <taxon>Vibrionales</taxon>
        <taxon>Vibrionaceae</taxon>
        <taxon>Vibrio</taxon>
    </lineage>
</organism>
<dbReference type="Proteomes" id="UP000018211">
    <property type="component" value="Unassembled WGS sequence"/>
</dbReference>
<evidence type="ECO:0000256" key="7">
    <source>
        <dbReference type="ARBA" id="ARBA00022777"/>
    </source>
</evidence>
<keyword evidence="4 11" id="KW-0808">Transferase</keyword>
<sequence length="338" mass="40151">MRRSNAPFFCMSDNAFNFEALTPDFMWYALESIGVRAESGLLALNSYENRVYQFTDEDRRRYVVKFYRPSRWSKAQIQEEHDFALELLEQDIPLAPPLRINGNTLHEYQGYLFTLFESVGGRQFEVDNFEQLEWVGRFLGRIHKVAQTKHFEHRPTIGLDEYLYQPRTVLQQSNMIPMHLEQSFFNDLDLLITRIESYWHSDFKLQRLHGDCHPGNILWRDGPMFVDLDDARNGPAVQDLWMLLNGERHDKLAQLDIILEGYEEFCNFNHNELKLIEPLRGLRMVHYMAWLARRWQDPAFPAAFPWFDDPKYWESQVLAFKEQIAALDEPSLTLMPQY</sequence>
<comment type="catalytic activity">
    <reaction evidence="11">
        <text>L-seryl-[protein] + ATP = O-phospho-L-seryl-[protein] + ADP + H(+)</text>
        <dbReference type="Rhea" id="RHEA:17989"/>
        <dbReference type="Rhea" id="RHEA-COMP:9863"/>
        <dbReference type="Rhea" id="RHEA-COMP:11604"/>
        <dbReference type="ChEBI" id="CHEBI:15378"/>
        <dbReference type="ChEBI" id="CHEBI:29999"/>
        <dbReference type="ChEBI" id="CHEBI:30616"/>
        <dbReference type="ChEBI" id="CHEBI:83421"/>
        <dbReference type="ChEBI" id="CHEBI:456216"/>
        <dbReference type="EC" id="2.7.11.1"/>
    </reaction>
</comment>
<evidence type="ECO:0000256" key="2">
    <source>
        <dbReference type="ARBA" id="ARBA00022527"/>
    </source>
</evidence>
<dbReference type="GO" id="GO:0004674">
    <property type="term" value="F:protein serine/threonine kinase activity"/>
    <property type="evidence" value="ECO:0007669"/>
    <property type="project" value="UniProtKB-UniRule"/>
</dbReference>
<dbReference type="PANTHER" id="PTHR39573">
    <property type="entry name" value="STRESS RESPONSE KINASE A"/>
    <property type="match status" value="1"/>
</dbReference>
<evidence type="ECO:0000256" key="6">
    <source>
        <dbReference type="ARBA" id="ARBA00022741"/>
    </source>
</evidence>
<comment type="similarity">
    <text evidence="11">Belongs to the SrkA/RdoA protein kinase family.</text>
</comment>
<dbReference type="PANTHER" id="PTHR39573:SF1">
    <property type="entry name" value="STRESS RESPONSE KINASE A"/>
    <property type="match status" value="1"/>
</dbReference>
<dbReference type="NCBIfam" id="NF008738">
    <property type="entry name" value="PRK11768.1"/>
    <property type="match status" value="1"/>
</dbReference>
<feature type="active site" evidence="11">
    <location>
        <position position="227"/>
    </location>
</feature>
<keyword evidence="8 11" id="KW-0067">ATP-binding</keyword>
<keyword evidence="10 11" id="KW-0346">Stress response</keyword>
<feature type="domain" description="Aminoglycoside phosphotransferase" evidence="12">
    <location>
        <begin position="46"/>
        <end position="269"/>
    </location>
</feature>
<feature type="binding site" evidence="11">
    <location>
        <position position="216"/>
    </location>
    <ligand>
        <name>Mg(2+)</name>
        <dbReference type="ChEBI" id="CHEBI:18420"/>
    </ligand>
</feature>
<dbReference type="InterPro" id="IPR032882">
    <property type="entry name" value="SrkA/RdoA"/>
</dbReference>
<dbReference type="Gene3D" id="1.10.510.10">
    <property type="entry name" value="Transferase(Phosphotransferase) domain 1"/>
    <property type="match status" value="1"/>
</dbReference>
<dbReference type="InterPro" id="IPR002575">
    <property type="entry name" value="Aminoglycoside_PTrfase"/>
</dbReference>
<keyword evidence="5 11" id="KW-0479">Metal-binding</keyword>
<evidence type="ECO:0000256" key="10">
    <source>
        <dbReference type="ARBA" id="ARBA00023016"/>
    </source>
</evidence>
<comment type="catalytic activity">
    <reaction evidence="11">
        <text>L-threonyl-[protein] + ATP = O-phospho-L-threonyl-[protein] + ADP + H(+)</text>
        <dbReference type="Rhea" id="RHEA:46608"/>
        <dbReference type="Rhea" id="RHEA-COMP:11060"/>
        <dbReference type="Rhea" id="RHEA-COMP:11605"/>
        <dbReference type="ChEBI" id="CHEBI:15378"/>
        <dbReference type="ChEBI" id="CHEBI:30013"/>
        <dbReference type="ChEBI" id="CHEBI:30616"/>
        <dbReference type="ChEBI" id="CHEBI:61977"/>
        <dbReference type="ChEBI" id="CHEBI:456216"/>
        <dbReference type="EC" id="2.7.11.1"/>
    </reaction>
</comment>
<dbReference type="SUPFAM" id="SSF56112">
    <property type="entry name" value="Protein kinase-like (PK-like)"/>
    <property type="match status" value="1"/>
</dbReference>
<evidence type="ECO:0000256" key="4">
    <source>
        <dbReference type="ARBA" id="ARBA00022679"/>
    </source>
</evidence>
<keyword evidence="1 11" id="KW-0963">Cytoplasm</keyword>
<proteinExistence type="inferred from homology"/>
<reference evidence="13 14" key="1">
    <citation type="journal article" date="2013" name="ISME J.">
        <title>Comparative genomics of pathogenic lineages of Vibrio nigripulchritudo identifies virulence-associated traits.</title>
        <authorList>
            <person name="Goudenege D."/>
            <person name="Labreuche Y."/>
            <person name="Krin E."/>
            <person name="Ansquer D."/>
            <person name="Mangenot S."/>
            <person name="Calteau A."/>
            <person name="Medigue C."/>
            <person name="Mazel D."/>
            <person name="Polz M.F."/>
            <person name="Le Roux F."/>
        </authorList>
    </citation>
    <scope>NUCLEOTIDE SEQUENCE [LARGE SCALE GENOMIC DNA]</scope>
    <source>
        <strain evidence="13 14">SOn1</strain>
    </source>
</reference>
<feature type="active site" description="Proton acceptor" evidence="11">
    <location>
        <position position="211"/>
    </location>
</feature>
<evidence type="ECO:0000256" key="9">
    <source>
        <dbReference type="ARBA" id="ARBA00022842"/>
    </source>
</evidence>
<dbReference type="EMBL" id="CAOF01000103">
    <property type="protein sequence ID" value="CCO46861.1"/>
    <property type="molecule type" value="Genomic_DNA"/>
</dbReference>
<dbReference type="Gene3D" id="1.20.1270.170">
    <property type="match status" value="1"/>
</dbReference>
<evidence type="ECO:0000313" key="13">
    <source>
        <dbReference type="EMBL" id="CCO46861.1"/>
    </source>
</evidence>
<comment type="function">
    <text evidence="11">A protein kinase that phosphorylates Ser and Thr residues. Probably acts to suppress the effects of stress linked to accumulation of reactive oxygen species. Probably involved in the extracytoplasmic stress response.</text>
</comment>
<keyword evidence="7 11" id="KW-0418">Kinase</keyword>
<evidence type="ECO:0000259" key="12">
    <source>
        <dbReference type="Pfam" id="PF01636"/>
    </source>
</evidence>
<evidence type="ECO:0000256" key="8">
    <source>
        <dbReference type="ARBA" id="ARBA00022840"/>
    </source>
</evidence>
<evidence type="ECO:0000256" key="5">
    <source>
        <dbReference type="ARBA" id="ARBA00022723"/>
    </source>
</evidence>
<feature type="binding site" evidence="11">
    <location>
        <position position="227"/>
    </location>
    <ligand>
        <name>Mg(2+)</name>
        <dbReference type="ChEBI" id="CHEBI:18420"/>
    </ligand>
</feature>
<evidence type="ECO:0000256" key="3">
    <source>
        <dbReference type="ARBA" id="ARBA00022553"/>
    </source>
</evidence>
<dbReference type="InterPro" id="IPR011009">
    <property type="entry name" value="Kinase-like_dom_sf"/>
</dbReference>
<keyword evidence="6 11" id="KW-0547">Nucleotide-binding</keyword>
<dbReference type="Gene3D" id="3.30.200.70">
    <property type="match status" value="1"/>
</dbReference>
<comment type="subcellular location">
    <subcellularLocation>
        <location evidence="11">Cytoplasm</location>
    </subcellularLocation>
</comment>
<comment type="caution">
    <text evidence="13">The sequence shown here is derived from an EMBL/GenBank/DDBJ whole genome shotgun (WGS) entry which is preliminary data.</text>
</comment>
<dbReference type="GO" id="GO:0005737">
    <property type="term" value="C:cytoplasm"/>
    <property type="evidence" value="ECO:0007669"/>
    <property type="project" value="UniProtKB-SubCell"/>
</dbReference>
<dbReference type="EC" id="2.7.11.1" evidence="11"/>
<keyword evidence="3 11" id="KW-0597">Phosphoprotein</keyword>
<accession>A0AAV2VQC4</accession>
<dbReference type="GO" id="GO:0005524">
    <property type="term" value="F:ATP binding"/>
    <property type="evidence" value="ECO:0007669"/>
    <property type="project" value="UniProtKB-UniRule"/>
</dbReference>
<evidence type="ECO:0000313" key="14">
    <source>
        <dbReference type="Proteomes" id="UP000018211"/>
    </source>
</evidence>
<dbReference type="Pfam" id="PF01636">
    <property type="entry name" value="APH"/>
    <property type="match status" value="1"/>
</dbReference>
<evidence type="ECO:0000256" key="11">
    <source>
        <dbReference type="HAMAP-Rule" id="MF_01497"/>
    </source>
</evidence>
<feature type="site" description="ATP" evidence="11">
    <location>
        <position position="46"/>
    </location>
</feature>
<evidence type="ECO:0000256" key="1">
    <source>
        <dbReference type="ARBA" id="ARBA00022490"/>
    </source>
</evidence>
<dbReference type="HAMAP" id="MF_01497">
    <property type="entry name" value="SrkA_kinase"/>
    <property type="match status" value="1"/>
</dbReference>
<name>A0AAV2VQC4_9VIBR</name>
<protein>
    <recommendedName>
        <fullName evidence="11">Stress response kinase A</fullName>
        <ecNumber evidence="11">2.7.11.1</ecNumber>
    </recommendedName>
    <alternativeName>
        <fullName evidence="11">Serine/threonine-protein kinase SrkA</fullName>
    </alternativeName>
</protein>
<keyword evidence="9 11" id="KW-0460">Magnesium</keyword>
<gene>
    <name evidence="13" type="primary">rdoA</name>
    <name evidence="11" type="synonym">srkA</name>
    <name evidence="13" type="ORF">VIBNISOn1_1910002</name>
</gene>
<comment type="subunit">
    <text evidence="11">Monomer.</text>
</comment>
<comment type="cofactor">
    <cofactor evidence="11">
        <name>Mg(2+)</name>
        <dbReference type="ChEBI" id="CHEBI:18420"/>
    </cofactor>
</comment>